<gene>
    <name evidence="7" type="ORF">KP79_PYT14949</name>
</gene>
<dbReference type="InterPro" id="IPR020084">
    <property type="entry name" value="NUDIX_hydrolase_CS"/>
</dbReference>
<keyword evidence="4" id="KW-0378">Hydrolase</keyword>
<evidence type="ECO:0000256" key="1">
    <source>
        <dbReference type="ARBA" id="ARBA00005582"/>
    </source>
</evidence>
<proteinExistence type="inferred from homology"/>
<dbReference type="PROSITE" id="PS00893">
    <property type="entry name" value="NUDIX_BOX"/>
    <property type="match status" value="1"/>
</dbReference>
<dbReference type="PANTHER" id="PTHR21340:SF0">
    <property type="entry name" value="BIS(5'-NUCLEOSYL)-TETRAPHOSPHATASE [ASYMMETRICAL]"/>
    <property type="match status" value="1"/>
</dbReference>
<name>A0A210QDU6_MIZYE</name>
<keyword evidence="3" id="KW-0547">Nucleotide-binding</keyword>
<dbReference type="GO" id="GO:0006167">
    <property type="term" value="P:AMP biosynthetic process"/>
    <property type="evidence" value="ECO:0007669"/>
    <property type="project" value="TreeGrafter"/>
</dbReference>
<evidence type="ECO:0000256" key="2">
    <source>
        <dbReference type="ARBA" id="ARBA00018911"/>
    </source>
</evidence>
<keyword evidence="8" id="KW-1185">Reference proteome</keyword>
<accession>A0A210QDU6</accession>
<dbReference type="Gene3D" id="3.90.79.10">
    <property type="entry name" value="Nucleoside Triphosphate Pyrophosphohydrolase"/>
    <property type="match status" value="1"/>
</dbReference>
<evidence type="ECO:0000256" key="4">
    <source>
        <dbReference type="ARBA" id="ARBA00022801"/>
    </source>
</evidence>
<dbReference type="OrthoDB" id="276276at2759"/>
<sequence length="152" mass="17474">MAGKEVVAAGFIVFRCLSSEIQYLLLQTSYGRHHWSPPKGHVDPGESEFETALRETTEEAGLQKSHLEIIDNFKKTLHYPVKGKSKRVVYWLAKMKDPEMSVTLSDEHIDFKWLKLDEANKLITQFKDLQTVLDETDEFLQTGCYFNGTIYG</sequence>
<dbReference type="InterPro" id="IPR000086">
    <property type="entry name" value="NUDIX_hydrolase_dom"/>
</dbReference>
<feature type="domain" description="Nudix hydrolase" evidence="6">
    <location>
        <begin position="4"/>
        <end position="136"/>
    </location>
</feature>
<evidence type="ECO:0000313" key="8">
    <source>
        <dbReference type="Proteomes" id="UP000242188"/>
    </source>
</evidence>
<organism evidence="7 8">
    <name type="scientific">Mizuhopecten yessoensis</name>
    <name type="common">Japanese scallop</name>
    <name type="synonym">Patinopecten yessoensis</name>
    <dbReference type="NCBI Taxonomy" id="6573"/>
    <lineage>
        <taxon>Eukaryota</taxon>
        <taxon>Metazoa</taxon>
        <taxon>Spiralia</taxon>
        <taxon>Lophotrochozoa</taxon>
        <taxon>Mollusca</taxon>
        <taxon>Bivalvia</taxon>
        <taxon>Autobranchia</taxon>
        <taxon>Pteriomorphia</taxon>
        <taxon>Pectinida</taxon>
        <taxon>Pectinoidea</taxon>
        <taxon>Pectinidae</taxon>
        <taxon>Mizuhopecten</taxon>
    </lineage>
</organism>
<dbReference type="EMBL" id="NEDP02004063">
    <property type="protein sequence ID" value="OWF46912.1"/>
    <property type="molecule type" value="Genomic_DNA"/>
</dbReference>
<evidence type="ECO:0000259" key="6">
    <source>
        <dbReference type="PROSITE" id="PS51462"/>
    </source>
</evidence>
<dbReference type="InterPro" id="IPR003565">
    <property type="entry name" value="Tetra_PHTase"/>
</dbReference>
<comment type="similarity">
    <text evidence="1">Belongs to the Nudix hydrolase family.</text>
</comment>
<dbReference type="AlphaFoldDB" id="A0A210QDU6"/>
<comment type="caution">
    <text evidence="7">The sequence shown here is derived from an EMBL/GenBank/DDBJ whole genome shotgun (WGS) entry which is preliminary data.</text>
</comment>
<dbReference type="GO" id="GO:0000166">
    <property type="term" value="F:nucleotide binding"/>
    <property type="evidence" value="ECO:0007669"/>
    <property type="project" value="UniProtKB-KW"/>
</dbReference>
<dbReference type="SUPFAM" id="SSF55811">
    <property type="entry name" value="Nudix"/>
    <property type="match status" value="1"/>
</dbReference>
<dbReference type="GO" id="GO:0004081">
    <property type="term" value="F:bis(5'-nucleosyl)-tetraphosphatase (asymmetrical) activity"/>
    <property type="evidence" value="ECO:0007669"/>
    <property type="project" value="TreeGrafter"/>
</dbReference>
<dbReference type="PRINTS" id="PR01405">
    <property type="entry name" value="TETRPHPHTASE"/>
</dbReference>
<dbReference type="CDD" id="cd03428">
    <property type="entry name" value="NUDIX_Ap4A_Nudt2"/>
    <property type="match status" value="1"/>
</dbReference>
<evidence type="ECO:0000256" key="5">
    <source>
        <dbReference type="ARBA" id="ARBA00032644"/>
    </source>
</evidence>
<reference evidence="7 8" key="1">
    <citation type="journal article" date="2017" name="Nat. Ecol. Evol.">
        <title>Scallop genome provides insights into evolution of bilaterian karyotype and development.</title>
        <authorList>
            <person name="Wang S."/>
            <person name="Zhang J."/>
            <person name="Jiao W."/>
            <person name="Li J."/>
            <person name="Xun X."/>
            <person name="Sun Y."/>
            <person name="Guo X."/>
            <person name="Huan P."/>
            <person name="Dong B."/>
            <person name="Zhang L."/>
            <person name="Hu X."/>
            <person name="Sun X."/>
            <person name="Wang J."/>
            <person name="Zhao C."/>
            <person name="Wang Y."/>
            <person name="Wang D."/>
            <person name="Huang X."/>
            <person name="Wang R."/>
            <person name="Lv J."/>
            <person name="Li Y."/>
            <person name="Zhang Z."/>
            <person name="Liu B."/>
            <person name="Lu W."/>
            <person name="Hui Y."/>
            <person name="Liang J."/>
            <person name="Zhou Z."/>
            <person name="Hou R."/>
            <person name="Li X."/>
            <person name="Liu Y."/>
            <person name="Li H."/>
            <person name="Ning X."/>
            <person name="Lin Y."/>
            <person name="Zhao L."/>
            <person name="Xing Q."/>
            <person name="Dou J."/>
            <person name="Li Y."/>
            <person name="Mao J."/>
            <person name="Guo H."/>
            <person name="Dou H."/>
            <person name="Li T."/>
            <person name="Mu C."/>
            <person name="Jiang W."/>
            <person name="Fu Q."/>
            <person name="Fu X."/>
            <person name="Miao Y."/>
            <person name="Liu J."/>
            <person name="Yu Q."/>
            <person name="Li R."/>
            <person name="Liao H."/>
            <person name="Li X."/>
            <person name="Kong Y."/>
            <person name="Jiang Z."/>
            <person name="Chourrout D."/>
            <person name="Li R."/>
            <person name="Bao Z."/>
        </authorList>
    </citation>
    <scope>NUCLEOTIDE SEQUENCE [LARGE SCALE GENOMIC DNA]</scope>
    <source>
        <strain evidence="7 8">PY_sf001</strain>
    </source>
</reference>
<dbReference type="GO" id="GO:0006754">
    <property type="term" value="P:ATP biosynthetic process"/>
    <property type="evidence" value="ECO:0007669"/>
    <property type="project" value="TreeGrafter"/>
</dbReference>
<dbReference type="Proteomes" id="UP000242188">
    <property type="component" value="Unassembled WGS sequence"/>
</dbReference>
<dbReference type="STRING" id="6573.A0A210QDU6"/>
<dbReference type="InterPro" id="IPR015797">
    <property type="entry name" value="NUDIX_hydrolase-like_dom_sf"/>
</dbReference>
<protein>
    <recommendedName>
        <fullName evidence="2">Bis(5'-nucleosyl)-tetraphosphatase [asymmetrical]</fullName>
    </recommendedName>
    <alternativeName>
        <fullName evidence="5">Diadenosine 5',5'''-P1,P4-tetraphosphate asymmetrical hydrolase</fullName>
    </alternativeName>
</protein>
<evidence type="ECO:0000256" key="3">
    <source>
        <dbReference type="ARBA" id="ARBA00022741"/>
    </source>
</evidence>
<dbReference type="PROSITE" id="PS51462">
    <property type="entry name" value="NUDIX"/>
    <property type="match status" value="1"/>
</dbReference>
<dbReference type="InterPro" id="IPR051325">
    <property type="entry name" value="Nudix_hydrolase_domain"/>
</dbReference>
<dbReference type="Pfam" id="PF00293">
    <property type="entry name" value="NUDIX"/>
    <property type="match status" value="1"/>
</dbReference>
<evidence type="ECO:0000313" key="7">
    <source>
        <dbReference type="EMBL" id="OWF46912.1"/>
    </source>
</evidence>
<dbReference type="PANTHER" id="PTHR21340">
    <property type="entry name" value="DIADENOSINE 5,5-P1,P4-TETRAPHOSPHATE PYROPHOSPHOHYDROLASE MUTT"/>
    <property type="match status" value="1"/>
</dbReference>